<gene>
    <name evidence="3" type="ORF">D7223_32050</name>
</gene>
<keyword evidence="3" id="KW-0547">Nucleotide-binding</keyword>
<feature type="domain" description="ABC transporter" evidence="2">
    <location>
        <begin position="18"/>
        <end position="225"/>
    </location>
</feature>
<evidence type="ECO:0000256" key="1">
    <source>
        <dbReference type="ARBA" id="ARBA00022448"/>
    </source>
</evidence>
<dbReference type="Pfam" id="PF00005">
    <property type="entry name" value="ABC_tran"/>
    <property type="match status" value="1"/>
</dbReference>
<evidence type="ECO:0000313" key="4">
    <source>
        <dbReference type="Proteomes" id="UP000281726"/>
    </source>
</evidence>
<dbReference type="InterPro" id="IPR050093">
    <property type="entry name" value="ABC_SmlMolc_Importer"/>
</dbReference>
<keyword evidence="4" id="KW-1185">Reference proteome</keyword>
<protein>
    <submittedName>
        <fullName evidence="3">ATP-binding cassette domain-containing protein</fullName>
    </submittedName>
</protein>
<dbReference type="AlphaFoldDB" id="A0A3A9YNT6"/>
<evidence type="ECO:0000313" key="3">
    <source>
        <dbReference type="EMBL" id="RKN37831.1"/>
    </source>
</evidence>
<dbReference type="GO" id="GO:0016887">
    <property type="term" value="F:ATP hydrolysis activity"/>
    <property type="evidence" value="ECO:0007669"/>
    <property type="project" value="InterPro"/>
</dbReference>
<dbReference type="EMBL" id="RBAK01000025">
    <property type="protein sequence ID" value="RKN37831.1"/>
    <property type="molecule type" value="Genomic_DNA"/>
</dbReference>
<keyword evidence="3" id="KW-0067">ATP-binding</keyword>
<sequence length="225" mass="23730">MRRVIDCRRDVPPWGRRHRSPEVMATLRLCALVALGDTAAITVDVPAGTTAAVVAPARLGTAVARVVAGLAPPTAGQVLVGDRDVTALPPARRRIGYVPAGGALLPHLTVRRNIAYGWRRRERVREVVDDWTAAVVDRLELAPTLDLRPHLLSEAQRFRVALARAVACLPEVLVVDLPSTITGGGRLADLVDRVTPPDTPGAAVLVCTADPTVAADAAVAVRAAA</sequence>
<reference evidence="3 4" key="1">
    <citation type="journal article" date="2004" name="Syst. Appl. Microbiol.">
        <title>Cryptoendolithic actinomycetes from antarctic sandstone rock samples: Micromonospora endolithica sp. nov. and two isolates related to Micromonospora coerulea Jensen 1932.</title>
        <authorList>
            <person name="Hirsch P."/>
            <person name="Mevs U."/>
            <person name="Kroppenstedt R.M."/>
            <person name="Schumann P."/>
            <person name="Stackebrandt E."/>
        </authorList>
    </citation>
    <scope>NUCLEOTIDE SEQUENCE [LARGE SCALE GENOMIC DNA]</scope>
    <source>
        <strain evidence="3 4">JCM 12677</strain>
    </source>
</reference>
<dbReference type="InterPro" id="IPR003439">
    <property type="entry name" value="ABC_transporter-like_ATP-bd"/>
</dbReference>
<keyword evidence="1" id="KW-0813">Transport</keyword>
<dbReference type="PANTHER" id="PTHR42781:SF4">
    <property type="entry name" value="SPERMIDINE_PUTRESCINE IMPORT ATP-BINDING PROTEIN POTA"/>
    <property type="match status" value="1"/>
</dbReference>
<proteinExistence type="predicted"/>
<comment type="caution">
    <text evidence="3">The sequence shown here is derived from an EMBL/GenBank/DDBJ whole genome shotgun (WGS) entry which is preliminary data.</text>
</comment>
<dbReference type="GO" id="GO:0005524">
    <property type="term" value="F:ATP binding"/>
    <property type="evidence" value="ECO:0007669"/>
    <property type="project" value="UniProtKB-KW"/>
</dbReference>
<dbReference type="PANTHER" id="PTHR42781">
    <property type="entry name" value="SPERMIDINE/PUTRESCINE IMPORT ATP-BINDING PROTEIN POTA"/>
    <property type="match status" value="1"/>
</dbReference>
<organism evidence="3 4">
    <name type="scientific">Micromonospora endolithica</name>
    <dbReference type="NCBI Taxonomy" id="230091"/>
    <lineage>
        <taxon>Bacteria</taxon>
        <taxon>Bacillati</taxon>
        <taxon>Actinomycetota</taxon>
        <taxon>Actinomycetes</taxon>
        <taxon>Micromonosporales</taxon>
        <taxon>Micromonosporaceae</taxon>
        <taxon>Micromonospora</taxon>
    </lineage>
</organism>
<dbReference type="PROSITE" id="PS50893">
    <property type="entry name" value="ABC_TRANSPORTER_2"/>
    <property type="match status" value="1"/>
</dbReference>
<dbReference type="InterPro" id="IPR027417">
    <property type="entry name" value="P-loop_NTPase"/>
</dbReference>
<name>A0A3A9YNT6_9ACTN</name>
<dbReference type="SUPFAM" id="SSF52540">
    <property type="entry name" value="P-loop containing nucleoside triphosphate hydrolases"/>
    <property type="match status" value="1"/>
</dbReference>
<dbReference type="Proteomes" id="UP000281726">
    <property type="component" value="Unassembled WGS sequence"/>
</dbReference>
<accession>A0A3A9YNT6</accession>
<dbReference type="Gene3D" id="3.40.50.300">
    <property type="entry name" value="P-loop containing nucleotide triphosphate hydrolases"/>
    <property type="match status" value="1"/>
</dbReference>
<evidence type="ECO:0000259" key="2">
    <source>
        <dbReference type="PROSITE" id="PS50893"/>
    </source>
</evidence>